<dbReference type="Gene3D" id="3.90.25.10">
    <property type="entry name" value="UDP-galactose 4-epimerase, domain 1"/>
    <property type="match status" value="1"/>
</dbReference>
<dbReference type="EMBL" id="MNUE01000093">
    <property type="protein sequence ID" value="OJD29109.1"/>
    <property type="molecule type" value="Genomic_DNA"/>
</dbReference>
<dbReference type="Proteomes" id="UP000183809">
    <property type="component" value="Unassembled WGS sequence"/>
</dbReference>
<dbReference type="CDD" id="cd05259">
    <property type="entry name" value="PCBER_SDR_a"/>
    <property type="match status" value="1"/>
</dbReference>
<evidence type="ECO:0000256" key="2">
    <source>
        <dbReference type="ARBA" id="ARBA00023002"/>
    </source>
</evidence>
<organism evidence="4 5">
    <name type="scientific">Diplodia corticola</name>
    <dbReference type="NCBI Taxonomy" id="236234"/>
    <lineage>
        <taxon>Eukaryota</taxon>
        <taxon>Fungi</taxon>
        <taxon>Dikarya</taxon>
        <taxon>Ascomycota</taxon>
        <taxon>Pezizomycotina</taxon>
        <taxon>Dothideomycetes</taxon>
        <taxon>Dothideomycetes incertae sedis</taxon>
        <taxon>Botryosphaeriales</taxon>
        <taxon>Botryosphaeriaceae</taxon>
        <taxon>Diplodia</taxon>
    </lineage>
</organism>
<evidence type="ECO:0000256" key="1">
    <source>
        <dbReference type="ARBA" id="ARBA00022857"/>
    </source>
</evidence>
<dbReference type="InterPro" id="IPR008030">
    <property type="entry name" value="NmrA-like"/>
</dbReference>
<evidence type="ECO:0000259" key="3">
    <source>
        <dbReference type="Pfam" id="PF05368"/>
    </source>
</evidence>
<dbReference type="InterPro" id="IPR045312">
    <property type="entry name" value="PCBER-like"/>
</dbReference>
<protein>
    <recommendedName>
        <fullName evidence="3">NmrA-like domain-containing protein</fullName>
    </recommendedName>
</protein>
<evidence type="ECO:0000313" key="5">
    <source>
        <dbReference type="Proteomes" id="UP000183809"/>
    </source>
</evidence>
<dbReference type="SUPFAM" id="SSF51735">
    <property type="entry name" value="NAD(P)-binding Rossmann-fold domains"/>
    <property type="match status" value="1"/>
</dbReference>
<dbReference type="InterPro" id="IPR036291">
    <property type="entry name" value="NAD(P)-bd_dom_sf"/>
</dbReference>
<proteinExistence type="predicted"/>
<reference evidence="4 5" key="1">
    <citation type="submission" date="2016-10" db="EMBL/GenBank/DDBJ databases">
        <title>Proteomics and genomics reveal pathogen-plant mechanisms compatible with a hemibiotrophic lifestyle of Diplodia corticola.</title>
        <authorList>
            <person name="Fernandes I."/>
            <person name="De Jonge R."/>
            <person name="Van De Peer Y."/>
            <person name="Devreese B."/>
            <person name="Alves A."/>
            <person name="Esteves A.C."/>
        </authorList>
    </citation>
    <scope>NUCLEOTIDE SEQUENCE [LARGE SCALE GENOMIC DNA]</scope>
    <source>
        <strain evidence="4 5">CBS 112549</strain>
    </source>
</reference>
<feature type="domain" description="NmrA-like" evidence="3">
    <location>
        <begin position="6"/>
        <end position="240"/>
    </location>
</feature>
<dbReference type="AlphaFoldDB" id="A0A1J9RND6"/>
<evidence type="ECO:0000313" key="4">
    <source>
        <dbReference type="EMBL" id="OJD29109.1"/>
    </source>
</evidence>
<dbReference type="GeneID" id="31020219"/>
<dbReference type="PANTHER" id="PTHR47706">
    <property type="entry name" value="NMRA-LIKE FAMILY PROTEIN"/>
    <property type="match status" value="1"/>
</dbReference>
<comment type="caution">
    <text evidence="4">The sequence shown here is derived from an EMBL/GenBank/DDBJ whole genome shotgun (WGS) entry which is preliminary data.</text>
</comment>
<keyword evidence="5" id="KW-1185">Reference proteome</keyword>
<name>A0A1J9RND6_9PEZI</name>
<gene>
    <name evidence="4" type="ORF">BKCO1_930001</name>
</gene>
<keyword evidence="1" id="KW-0521">NADP</keyword>
<dbReference type="GO" id="GO:0016491">
    <property type="term" value="F:oxidoreductase activity"/>
    <property type="evidence" value="ECO:0007669"/>
    <property type="project" value="UniProtKB-KW"/>
</dbReference>
<dbReference type="Pfam" id="PF05368">
    <property type="entry name" value="NmrA"/>
    <property type="match status" value="1"/>
</dbReference>
<dbReference type="InterPro" id="IPR051609">
    <property type="entry name" value="NmrA/Isoflavone_reductase-like"/>
</dbReference>
<dbReference type="PANTHER" id="PTHR47706:SF9">
    <property type="entry name" value="NMRA-LIKE DOMAIN-CONTAINING PROTEIN-RELATED"/>
    <property type="match status" value="1"/>
</dbReference>
<dbReference type="Gene3D" id="3.40.50.720">
    <property type="entry name" value="NAD(P)-binding Rossmann-like Domain"/>
    <property type="match status" value="1"/>
</dbReference>
<keyword evidence="2" id="KW-0560">Oxidoreductase</keyword>
<dbReference type="RefSeq" id="XP_020125369.1">
    <property type="nucleotide sequence ID" value="XM_020279955.1"/>
</dbReference>
<dbReference type="OrthoDB" id="9984533at2759"/>
<dbReference type="STRING" id="236234.A0A1J9RND6"/>
<accession>A0A1J9RND6</accession>
<sequence>MASPIKNVVLIGAGGNLGPYILKEFLAAPGLNVNVLSRPDSKSTFPADVTVLKSDYTVPSLTSAFRSAHADVVVSLVGTPGFGAQQAFIDAAIAAGVRRFVPSEFGSDTSNKAVLSLVPFLNGKREVVDYLKSKEGAIEWTGVVTGPFFDWGLKVGFLGFDVAGRKASVWDGGVARWGTTNVKDIGRALVGLVTRGEAWEKSANRYVYVAGFVVTQKEVLAAFEKVTGEKWSVEEVSVEARAKAAREGIEKGDFGKAADLLLAATFGKEELGTLPELWNEVVGLPAKGDLELTVKEVVEGKRP</sequence>